<proteinExistence type="predicted"/>
<sequence>MLTSSFDATQRLFWDGRHKFETWSNNADDTWAGTPSSNFHATPAGGHLILDRRFNVHQYTADLQWNRVSNLEPMSPEAEAVPLGRVTANCS</sequence>
<dbReference type="AlphaFoldDB" id="A0A4Y2I3H2"/>
<gene>
    <name evidence="1" type="ORF">AVEN_200638_1</name>
</gene>
<evidence type="ECO:0000313" key="1">
    <source>
        <dbReference type="EMBL" id="GBM72022.1"/>
    </source>
</evidence>
<organism evidence="1 2">
    <name type="scientific">Araneus ventricosus</name>
    <name type="common">Orbweaver spider</name>
    <name type="synonym">Epeira ventricosa</name>
    <dbReference type="NCBI Taxonomy" id="182803"/>
    <lineage>
        <taxon>Eukaryota</taxon>
        <taxon>Metazoa</taxon>
        <taxon>Ecdysozoa</taxon>
        <taxon>Arthropoda</taxon>
        <taxon>Chelicerata</taxon>
        <taxon>Arachnida</taxon>
        <taxon>Araneae</taxon>
        <taxon>Araneomorphae</taxon>
        <taxon>Entelegynae</taxon>
        <taxon>Araneoidea</taxon>
        <taxon>Araneidae</taxon>
        <taxon>Araneus</taxon>
    </lineage>
</organism>
<name>A0A4Y2I3H2_ARAVE</name>
<accession>A0A4Y2I3H2</accession>
<reference evidence="1 2" key="1">
    <citation type="journal article" date="2019" name="Sci. Rep.">
        <title>Orb-weaving spider Araneus ventricosus genome elucidates the spidroin gene catalogue.</title>
        <authorList>
            <person name="Kono N."/>
            <person name="Nakamura H."/>
            <person name="Ohtoshi R."/>
            <person name="Moran D.A.P."/>
            <person name="Shinohara A."/>
            <person name="Yoshida Y."/>
            <person name="Fujiwara M."/>
            <person name="Mori M."/>
            <person name="Tomita M."/>
            <person name="Arakawa K."/>
        </authorList>
    </citation>
    <scope>NUCLEOTIDE SEQUENCE [LARGE SCALE GENOMIC DNA]</scope>
</reference>
<dbReference type="Proteomes" id="UP000499080">
    <property type="component" value="Unassembled WGS sequence"/>
</dbReference>
<comment type="caution">
    <text evidence="1">The sequence shown here is derived from an EMBL/GenBank/DDBJ whole genome shotgun (WGS) entry which is preliminary data.</text>
</comment>
<evidence type="ECO:0000313" key="2">
    <source>
        <dbReference type="Proteomes" id="UP000499080"/>
    </source>
</evidence>
<protein>
    <submittedName>
        <fullName evidence="1">Uncharacterized protein</fullName>
    </submittedName>
</protein>
<dbReference type="EMBL" id="BGPR01002351">
    <property type="protein sequence ID" value="GBM72022.1"/>
    <property type="molecule type" value="Genomic_DNA"/>
</dbReference>
<keyword evidence="2" id="KW-1185">Reference proteome</keyword>